<evidence type="ECO:0000256" key="14">
    <source>
        <dbReference type="ARBA" id="ARBA00023004"/>
    </source>
</evidence>
<accession>A0ABT6Q9D6</accession>
<evidence type="ECO:0000256" key="11">
    <source>
        <dbReference type="ARBA" id="ARBA00022723"/>
    </source>
</evidence>
<feature type="transmembrane region" description="Helical" evidence="16">
    <location>
        <begin position="73"/>
        <end position="94"/>
    </location>
</feature>
<evidence type="ECO:0000256" key="12">
    <source>
        <dbReference type="ARBA" id="ARBA00022982"/>
    </source>
</evidence>
<organism evidence="17 18">
    <name type="scientific">Commensalibacter nepenthis</name>
    <dbReference type="NCBI Taxonomy" id="3043872"/>
    <lineage>
        <taxon>Bacteria</taxon>
        <taxon>Pseudomonadati</taxon>
        <taxon>Pseudomonadota</taxon>
        <taxon>Alphaproteobacteria</taxon>
        <taxon>Acetobacterales</taxon>
        <taxon>Acetobacteraceae</taxon>
    </lineage>
</organism>
<dbReference type="InterPro" id="IPR000701">
    <property type="entry name" value="SuccDH_FuR_B_TM-su"/>
</dbReference>
<protein>
    <recommendedName>
        <fullName evidence="6">Succinate dehydrogenase hydrophobic membrane anchor subunit</fullName>
    </recommendedName>
</protein>
<keyword evidence="12" id="KW-0249">Electron transport</keyword>
<comment type="function">
    <text evidence="2">Membrane-anchoring subunit of succinate dehydrogenase (SDH).</text>
</comment>
<dbReference type="RefSeq" id="WP_281462544.1">
    <property type="nucleotide sequence ID" value="NZ_JASBAN010000001.1"/>
</dbReference>
<keyword evidence="9" id="KW-0349">Heme</keyword>
<comment type="pathway">
    <text evidence="4">Carbohydrate metabolism; tricarboxylic acid cycle.</text>
</comment>
<dbReference type="NCBIfam" id="TIGR02968">
    <property type="entry name" value="succ_dehyd_anc"/>
    <property type="match status" value="1"/>
</dbReference>
<evidence type="ECO:0000256" key="5">
    <source>
        <dbReference type="ARBA" id="ARBA00011558"/>
    </source>
</evidence>
<keyword evidence="11" id="KW-0479">Metal-binding</keyword>
<evidence type="ECO:0000256" key="10">
    <source>
        <dbReference type="ARBA" id="ARBA00022692"/>
    </source>
</evidence>
<reference evidence="17" key="1">
    <citation type="submission" date="2023-05" db="EMBL/GenBank/DDBJ databases">
        <title>Whole genome sequence of Commensalibacter sp.</title>
        <authorList>
            <person name="Charoenyingcharoen P."/>
            <person name="Yukphan P."/>
        </authorList>
    </citation>
    <scope>NUCLEOTIDE SEQUENCE</scope>
    <source>
        <strain evidence="17">TBRC 10068</strain>
    </source>
</reference>
<proteinExistence type="predicted"/>
<dbReference type="SUPFAM" id="SSF81343">
    <property type="entry name" value="Fumarate reductase respiratory complex transmembrane subunits"/>
    <property type="match status" value="1"/>
</dbReference>
<keyword evidence="13 16" id="KW-1133">Transmembrane helix</keyword>
<keyword evidence="15 16" id="KW-0472">Membrane</keyword>
<comment type="subunit">
    <text evidence="5">Part of an enzyme complex containing four subunits: a flavoprotein, an iron-sulfur protein, plus two membrane-anchoring proteins, SdhC and SdhD.</text>
</comment>
<sequence length="136" mass="15074">MTTPSDRPTILRSNLGRMRQLGAGHHIVEHWKAERLTAIGSAPLSIWFIIQMLRLGDADHKNVVQWAGKPVNTVLLLSLMILTFHHMQMGLQVITSDYARGKNKTILDLVIKGGTFFLGLLSVISILKIALAPAKK</sequence>
<evidence type="ECO:0000256" key="6">
    <source>
        <dbReference type="ARBA" id="ARBA00019425"/>
    </source>
</evidence>
<keyword evidence="10 16" id="KW-0812">Transmembrane</keyword>
<dbReference type="EMBL" id="JASBAN010000001">
    <property type="protein sequence ID" value="MDI2112920.1"/>
    <property type="molecule type" value="Genomic_DNA"/>
</dbReference>
<evidence type="ECO:0000256" key="8">
    <source>
        <dbReference type="ARBA" id="ARBA00022532"/>
    </source>
</evidence>
<keyword evidence="7" id="KW-0813">Transport</keyword>
<dbReference type="Gene3D" id="1.20.1300.10">
    <property type="entry name" value="Fumarate reductase/succinate dehydrogenase, transmembrane subunit"/>
    <property type="match status" value="1"/>
</dbReference>
<evidence type="ECO:0000256" key="16">
    <source>
        <dbReference type="SAM" id="Phobius"/>
    </source>
</evidence>
<dbReference type="InterPro" id="IPR034804">
    <property type="entry name" value="SQR/QFR_C/D"/>
</dbReference>
<name>A0ABT6Q9D6_9PROT</name>
<evidence type="ECO:0000256" key="4">
    <source>
        <dbReference type="ARBA" id="ARBA00005163"/>
    </source>
</evidence>
<evidence type="ECO:0000313" key="17">
    <source>
        <dbReference type="EMBL" id="MDI2112920.1"/>
    </source>
</evidence>
<gene>
    <name evidence="17" type="primary">sdhD</name>
    <name evidence="17" type="ORF">QJV33_06415</name>
</gene>
<keyword evidence="14" id="KW-0408">Iron</keyword>
<dbReference type="CDD" id="cd03495">
    <property type="entry name" value="SQR_TypeC_SdhD_like"/>
    <property type="match status" value="1"/>
</dbReference>
<evidence type="ECO:0000256" key="13">
    <source>
        <dbReference type="ARBA" id="ARBA00022989"/>
    </source>
</evidence>
<comment type="cofactor">
    <cofactor evidence="1">
        <name>heme</name>
        <dbReference type="ChEBI" id="CHEBI:30413"/>
    </cofactor>
</comment>
<evidence type="ECO:0000256" key="2">
    <source>
        <dbReference type="ARBA" id="ARBA00004050"/>
    </source>
</evidence>
<dbReference type="Pfam" id="PF01127">
    <property type="entry name" value="Sdh_cyt"/>
    <property type="match status" value="1"/>
</dbReference>
<comment type="caution">
    <text evidence="17">The sequence shown here is derived from an EMBL/GenBank/DDBJ whole genome shotgun (WGS) entry which is preliminary data.</text>
</comment>
<dbReference type="InterPro" id="IPR014312">
    <property type="entry name" value="Succ_DH_anchor"/>
</dbReference>
<dbReference type="Proteomes" id="UP001431775">
    <property type="component" value="Unassembled WGS sequence"/>
</dbReference>
<evidence type="ECO:0000256" key="1">
    <source>
        <dbReference type="ARBA" id="ARBA00001971"/>
    </source>
</evidence>
<evidence type="ECO:0000256" key="7">
    <source>
        <dbReference type="ARBA" id="ARBA00022448"/>
    </source>
</evidence>
<feature type="transmembrane region" description="Helical" evidence="16">
    <location>
        <begin position="106"/>
        <end position="131"/>
    </location>
</feature>
<comment type="subcellular location">
    <subcellularLocation>
        <location evidence="3">Membrane</location>
        <topology evidence="3">Multi-pass membrane protein</topology>
    </subcellularLocation>
</comment>
<evidence type="ECO:0000256" key="9">
    <source>
        <dbReference type="ARBA" id="ARBA00022617"/>
    </source>
</evidence>
<evidence type="ECO:0000313" key="18">
    <source>
        <dbReference type="Proteomes" id="UP001431775"/>
    </source>
</evidence>
<evidence type="ECO:0000256" key="3">
    <source>
        <dbReference type="ARBA" id="ARBA00004141"/>
    </source>
</evidence>
<evidence type="ECO:0000256" key="15">
    <source>
        <dbReference type="ARBA" id="ARBA00023136"/>
    </source>
</evidence>
<keyword evidence="8" id="KW-0816">Tricarboxylic acid cycle</keyword>
<keyword evidence="18" id="KW-1185">Reference proteome</keyword>